<evidence type="ECO:0000313" key="4">
    <source>
        <dbReference type="Proteomes" id="UP000018291"/>
    </source>
</evidence>
<dbReference type="AlphaFoldDB" id="R4Z7R5"/>
<reference evidence="3 4" key="1">
    <citation type="journal article" date="2013" name="ISME J.">
        <title>Metabolic model for the filamentous 'Candidatus Microthrix parvicella' based on genomic and metagenomic analyses.</title>
        <authorList>
            <person name="Jon McIlroy S."/>
            <person name="Kristiansen R."/>
            <person name="Albertsen M."/>
            <person name="Michael Karst S."/>
            <person name="Rossetti S."/>
            <person name="Lund Nielsen J."/>
            <person name="Tandoi V."/>
            <person name="James Seviour R."/>
            <person name="Nielsen P.H."/>
        </authorList>
    </citation>
    <scope>NUCLEOTIDE SEQUENCE [LARGE SCALE GENOMIC DNA]</scope>
    <source>
        <strain evidence="3 4">RN1</strain>
    </source>
</reference>
<dbReference type="eggNOG" id="COG2801">
    <property type="taxonomic scope" value="Bacteria"/>
</dbReference>
<dbReference type="Pfam" id="PF13276">
    <property type="entry name" value="HTH_21"/>
    <property type="match status" value="1"/>
</dbReference>
<dbReference type="PANTHER" id="PTHR46889:SF4">
    <property type="entry name" value="TRANSPOSASE INSO FOR INSERTION SEQUENCE ELEMENT IS911B-RELATED"/>
    <property type="match status" value="1"/>
</dbReference>
<evidence type="ECO:0000259" key="2">
    <source>
        <dbReference type="PROSITE" id="PS50994"/>
    </source>
</evidence>
<dbReference type="InterPro" id="IPR001584">
    <property type="entry name" value="Integrase_cat-core"/>
</dbReference>
<dbReference type="InterPro" id="IPR048020">
    <property type="entry name" value="Transpos_IS3"/>
</dbReference>
<sequence>MLCDAADVSESGYYVWRNRADRATTEREARRLELSETICEIFHRCKSRYGYRRIHAELLRDDWVVSDRTVRVIMGEHGLVSCHPRPWRYCTKADGTPPASDLIRRDFNATEPGVRFVGDITQIDTWAGPGYLATVIDLFNREVVGWAIADHHRTDLICDAIRMAKRNKRIKRRAIFHSDRGSEYTSRQFRRCLKEARMRPSMGRVGTVR</sequence>
<dbReference type="Gene3D" id="3.30.420.10">
    <property type="entry name" value="Ribonuclease H-like superfamily/Ribonuclease H"/>
    <property type="match status" value="1"/>
</dbReference>
<dbReference type="Pfam" id="PF00665">
    <property type="entry name" value="rve"/>
    <property type="match status" value="1"/>
</dbReference>
<dbReference type="InterPro" id="IPR036397">
    <property type="entry name" value="RNaseH_sf"/>
</dbReference>
<dbReference type="EMBL" id="CANL01000087">
    <property type="protein sequence ID" value="CCM65967.1"/>
    <property type="molecule type" value="Genomic_DNA"/>
</dbReference>
<comment type="function">
    <text evidence="1">Involved in the transposition of the insertion sequence.</text>
</comment>
<dbReference type="PANTHER" id="PTHR46889">
    <property type="entry name" value="TRANSPOSASE INSF FOR INSERTION SEQUENCE IS3B-RELATED"/>
    <property type="match status" value="1"/>
</dbReference>
<dbReference type="HOGENOM" id="CLU_027402_4_2_11"/>
<proteinExistence type="predicted"/>
<dbReference type="Proteomes" id="UP000018291">
    <property type="component" value="Unassembled WGS sequence"/>
</dbReference>
<dbReference type="STRING" id="1229780.BN381_90038"/>
<gene>
    <name evidence="3" type="ORF">BN381_90038</name>
</gene>
<name>R4Z7R5_9ACTN</name>
<dbReference type="GO" id="GO:0015074">
    <property type="term" value="P:DNA integration"/>
    <property type="evidence" value="ECO:0007669"/>
    <property type="project" value="InterPro"/>
</dbReference>
<dbReference type="PROSITE" id="PS50994">
    <property type="entry name" value="INTEGRASE"/>
    <property type="match status" value="1"/>
</dbReference>
<dbReference type="SUPFAM" id="SSF53098">
    <property type="entry name" value="Ribonuclease H-like"/>
    <property type="match status" value="1"/>
</dbReference>
<dbReference type="InterPro" id="IPR050900">
    <property type="entry name" value="Transposase_IS3/IS150/IS904"/>
</dbReference>
<dbReference type="InterPro" id="IPR012337">
    <property type="entry name" value="RNaseH-like_sf"/>
</dbReference>
<protein>
    <recommendedName>
        <fullName evidence="2">Integrase catalytic domain-containing protein</fullName>
    </recommendedName>
</protein>
<feature type="domain" description="Integrase catalytic" evidence="2">
    <location>
        <begin position="108"/>
        <end position="209"/>
    </location>
</feature>
<evidence type="ECO:0000313" key="3">
    <source>
        <dbReference type="EMBL" id="CCM65967.1"/>
    </source>
</evidence>
<dbReference type="InterPro" id="IPR025948">
    <property type="entry name" value="HTH-like_dom"/>
</dbReference>
<comment type="caution">
    <text evidence="3">The sequence shown here is derived from an EMBL/GenBank/DDBJ whole genome shotgun (WGS) entry which is preliminary data.</text>
</comment>
<dbReference type="GO" id="GO:0003676">
    <property type="term" value="F:nucleic acid binding"/>
    <property type="evidence" value="ECO:0007669"/>
    <property type="project" value="InterPro"/>
</dbReference>
<keyword evidence="4" id="KW-1185">Reference proteome</keyword>
<organism evidence="3 4">
    <name type="scientific">Candidatus Neomicrothrix parvicella RN1</name>
    <dbReference type="NCBI Taxonomy" id="1229780"/>
    <lineage>
        <taxon>Bacteria</taxon>
        <taxon>Bacillati</taxon>
        <taxon>Actinomycetota</taxon>
        <taxon>Acidimicrobiia</taxon>
        <taxon>Acidimicrobiales</taxon>
        <taxon>Microthrixaceae</taxon>
        <taxon>Candidatus Neomicrothrix</taxon>
    </lineage>
</organism>
<evidence type="ECO:0000256" key="1">
    <source>
        <dbReference type="ARBA" id="ARBA00002286"/>
    </source>
</evidence>
<dbReference type="NCBIfam" id="NF033516">
    <property type="entry name" value="transpos_IS3"/>
    <property type="match status" value="1"/>
</dbReference>
<accession>R4Z7R5</accession>